<gene>
    <name evidence="1" type="ORF">DPMN_027631</name>
</gene>
<dbReference type="Proteomes" id="UP000828390">
    <property type="component" value="Unassembled WGS sequence"/>
</dbReference>
<reference evidence="1" key="2">
    <citation type="submission" date="2020-11" db="EMBL/GenBank/DDBJ databases">
        <authorList>
            <person name="McCartney M.A."/>
            <person name="Auch B."/>
            <person name="Kono T."/>
            <person name="Mallez S."/>
            <person name="Becker A."/>
            <person name="Gohl D.M."/>
            <person name="Silverstein K.A.T."/>
            <person name="Koren S."/>
            <person name="Bechman K.B."/>
            <person name="Herman A."/>
            <person name="Abrahante J.E."/>
            <person name="Garbe J."/>
        </authorList>
    </citation>
    <scope>NUCLEOTIDE SEQUENCE</scope>
    <source>
        <strain evidence="1">Duluth1</strain>
        <tissue evidence="1">Whole animal</tissue>
    </source>
</reference>
<evidence type="ECO:0000313" key="2">
    <source>
        <dbReference type="Proteomes" id="UP000828390"/>
    </source>
</evidence>
<proteinExistence type="predicted"/>
<dbReference type="EMBL" id="JAIWYP010000002">
    <property type="protein sequence ID" value="KAH3864609.1"/>
    <property type="molecule type" value="Genomic_DNA"/>
</dbReference>
<comment type="caution">
    <text evidence="1">The sequence shown here is derived from an EMBL/GenBank/DDBJ whole genome shotgun (WGS) entry which is preliminary data.</text>
</comment>
<name>A0A9D4LVL1_DREPO</name>
<sequence length="86" mass="9601">MFKVKTSKVTDKRCALVISGYTILTHFLSLISTAVSPTLVGDLSGKTLEQLEQMRAEKRARLQEALEPVSLEEIRKQRASKRAQGI</sequence>
<dbReference type="AlphaFoldDB" id="A0A9D4LVL1"/>
<protein>
    <submittedName>
        <fullName evidence="1">Uncharacterized protein</fullName>
    </submittedName>
</protein>
<organism evidence="1 2">
    <name type="scientific">Dreissena polymorpha</name>
    <name type="common">Zebra mussel</name>
    <name type="synonym">Mytilus polymorpha</name>
    <dbReference type="NCBI Taxonomy" id="45954"/>
    <lineage>
        <taxon>Eukaryota</taxon>
        <taxon>Metazoa</taxon>
        <taxon>Spiralia</taxon>
        <taxon>Lophotrochozoa</taxon>
        <taxon>Mollusca</taxon>
        <taxon>Bivalvia</taxon>
        <taxon>Autobranchia</taxon>
        <taxon>Heteroconchia</taxon>
        <taxon>Euheterodonta</taxon>
        <taxon>Imparidentia</taxon>
        <taxon>Neoheterodontei</taxon>
        <taxon>Myida</taxon>
        <taxon>Dreissenoidea</taxon>
        <taxon>Dreissenidae</taxon>
        <taxon>Dreissena</taxon>
    </lineage>
</organism>
<keyword evidence="2" id="KW-1185">Reference proteome</keyword>
<evidence type="ECO:0000313" key="1">
    <source>
        <dbReference type="EMBL" id="KAH3864609.1"/>
    </source>
</evidence>
<accession>A0A9D4LVL1</accession>
<reference evidence="1" key="1">
    <citation type="journal article" date="2019" name="bioRxiv">
        <title>The Genome of the Zebra Mussel, Dreissena polymorpha: A Resource for Invasive Species Research.</title>
        <authorList>
            <person name="McCartney M.A."/>
            <person name="Auch B."/>
            <person name="Kono T."/>
            <person name="Mallez S."/>
            <person name="Zhang Y."/>
            <person name="Obille A."/>
            <person name="Becker A."/>
            <person name="Abrahante J.E."/>
            <person name="Garbe J."/>
            <person name="Badalamenti J.P."/>
            <person name="Herman A."/>
            <person name="Mangelson H."/>
            <person name="Liachko I."/>
            <person name="Sullivan S."/>
            <person name="Sone E.D."/>
            <person name="Koren S."/>
            <person name="Silverstein K.A.T."/>
            <person name="Beckman K.B."/>
            <person name="Gohl D.M."/>
        </authorList>
    </citation>
    <scope>NUCLEOTIDE SEQUENCE</scope>
    <source>
        <strain evidence="1">Duluth1</strain>
        <tissue evidence="1">Whole animal</tissue>
    </source>
</reference>